<feature type="domain" description="Amidohydrolase 3" evidence="1">
    <location>
        <begin position="43"/>
        <end position="550"/>
    </location>
</feature>
<dbReference type="Pfam" id="PF07969">
    <property type="entry name" value="Amidohydro_3"/>
    <property type="match status" value="1"/>
</dbReference>
<dbReference type="AlphaFoldDB" id="A0A9X9WH07"/>
<dbReference type="PANTHER" id="PTHR11647">
    <property type="entry name" value="HYDRANTOINASE/DIHYDROPYRIMIDINASE FAMILY MEMBER"/>
    <property type="match status" value="1"/>
</dbReference>
<reference evidence="2" key="3">
    <citation type="journal article" date="2021" name="Syst. Appl. Microbiol.">
        <title>Roseomonas hellenica sp. nov., isolated from roots of wild-growing Alkanna tinctoria.</title>
        <authorList>
            <person name="Rat A."/>
            <person name="Naranjo H.D."/>
            <person name="Lebbe L."/>
            <person name="Cnockaert M."/>
            <person name="Krigas N."/>
            <person name="Grigoriadou K."/>
            <person name="Maloupa E."/>
            <person name="Willems A."/>
        </authorList>
    </citation>
    <scope>NUCLEOTIDE SEQUENCE</scope>
    <source>
        <strain evidence="2">LMG 31161</strain>
    </source>
</reference>
<dbReference type="Gene3D" id="2.30.40.10">
    <property type="entry name" value="Urease, subunit C, domain 1"/>
    <property type="match status" value="1"/>
</dbReference>
<dbReference type="CDD" id="cd01297">
    <property type="entry name" value="D-aminoacylase"/>
    <property type="match status" value="1"/>
</dbReference>
<keyword evidence="4" id="KW-1185">Reference proteome</keyword>
<dbReference type="InterPro" id="IPR050378">
    <property type="entry name" value="Metallo-dep_Hydrolases_sf"/>
</dbReference>
<accession>A0A9X9WH07</accession>
<reference evidence="3 4" key="2">
    <citation type="submission" date="2020-02" db="EMBL/GenBank/DDBJ databases">
        <authorList>
            <person name="Sun Q."/>
            <person name="Inoue M."/>
        </authorList>
    </citation>
    <scope>NUCLEOTIDE SEQUENCE [LARGE SCALE GENOMIC DNA]</scope>
    <source>
        <strain evidence="3 4">KCTC 22478</strain>
    </source>
</reference>
<dbReference type="InterPro" id="IPR013108">
    <property type="entry name" value="Amidohydro_3"/>
</dbReference>
<dbReference type="InterPro" id="IPR011059">
    <property type="entry name" value="Metal-dep_hydrolase_composite"/>
</dbReference>
<dbReference type="EMBL" id="JAAEDK010000019">
    <property type="protein sequence ID" value="MBR0659617.1"/>
    <property type="molecule type" value="Genomic_DNA"/>
</dbReference>
<evidence type="ECO:0000259" key="1">
    <source>
        <dbReference type="Pfam" id="PF07969"/>
    </source>
</evidence>
<organism evidence="2 5">
    <name type="scientific">Neoroseomonas oryzicola</name>
    <dbReference type="NCBI Taxonomy" id="535904"/>
    <lineage>
        <taxon>Bacteria</taxon>
        <taxon>Pseudomonadati</taxon>
        <taxon>Pseudomonadota</taxon>
        <taxon>Alphaproteobacteria</taxon>
        <taxon>Acetobacterales</taxon>
        <taxon>Acetobacteraceae</taxon>
        <taxon>Neoroseomonas</taxon>
    </lineage>
</organism>
<dbReference type="InterPro" id="IPR032466">
    <property type="entry name" value="Metal_Hydrolase"/>
</dbReference>
<evidence type="ECO:0000313" key="4">
    <source>
        <dbReference type="Proteomes" id="UP000746741"/>
    </source>
</evidence>
<dbReference type="Proteomes" id="UP001138708">
    <property type="component" value="Unassembled WGS sequence"/>
</dbReference>
<dbReference type="Gene3D" id="3.20.20.140">
    <property type="entry name" value="Metal-dependent hydrolases"/>
    <property type="match status" value="2"/>
</dbReference>
<protein>
    <submittedName>
        <fullName evidence="2">Amidohydrolase family protein</fullName>
    </submittedName>
</protein>
<gene>
    <name evidence="3" type="ORF">GWK15_01070</name>
    <name evidence="2" type="ORF">GXW75_10180</name>
</gene>
<proteinExistence type="predicted"/>
<evidence type="ECO:0000313" key="5">
    <source>
        <dbReference type="Proteomes" id="UP001138708"/>
    </source>
</evidence>
<evidence type="ECO:0000313" key="3">
    <source>
        <dbReference type="EMBL" id="NKE15522.1"/>
    </source>
</evidence>
<dbReference type="EMBL" id="JAAVUP010000001">
    <property type="protein sequence ID" value="NKE15522.1"/>
    <property type="molecule type" value="Genomic_DNA"/>
</dbReference>
<name>A0A9X9WH07_9PROT</name>
<dbReference type="PANTHER" id="PTHR11647:SF1">
    <property type="entry name" value="COLLAPSIN RESPONSE MEDIATOR PROTEIN"/>
    <property type="match status" value="1"/>
</dbReference>
<dbReference type="RefSeq" id="WP_168038214.1">
    <property type="nucleotide sequence ID" value="NZ_JAAEDK010000019.1"/>
</dbReference>
<dbReference type="Proteomes" id="UP000746741">
    <property type="component" value="Unassembled WGS sequence"/>
</dbReference>
<sequence length="568" mass="60904">MADLVIRGGTVIDGTGAPPREADVAIEGGRITEVGRVAARGREEIDARGRCVTPGFVDIHTHYDGQAVWDSHLAPSAWHGVTTAVMGNCGVGFAPCRAGDRDRLIELMEGVEDIPGPILHEGLDWRWETFPEYLDALDAKPRDIDICALLPHGAVRVHVMGERGLNLENANQADIARMREITTEAVRAGAFGVSTSRTISHKTLKGDPTPTLRAQEEELKGLAEGLRDAGGGLLELVSDWNTPDPATEFGIVRRVVEATGQRVLFSLTARHDRTEAWKDLLAMSDAAAAQGLPIRPVFPPRPIGILLGLQGSQNPFSGCTSYKEIAHLPAPQRAAAMRDPAVRARILSEDRITGSNFPLITRLSFERMFPFGAPPDYAPPKEASIAAIAAREGRSAEEVAYDILTANDGADFIFAPLTNFHDYTLSASAECLRHPNAIAGLSDGGAHVGFISDGSFPTFLLTYWARDAKEQVFPVEEIVRRLTSDTASAAGLADRGVLRPGMKADINVFDLASLGLEAPRMVSDLPAGGRRLLQRARGFDATIVAGAITYRGGEATGALPGRLVRAGR</sequence>
<comment type="caution">
    <text evidence="2">The sequence shown here is derived from an EMBL/GenBank/DDBJ whole genome shotgun (WGS) entry which is preliminary data.</text>
</comment>
<evidence type="ECO:0000313" key="2">
    <source>
        <dbReference type="EMBL" id="MBR0659617.1"/>
    </source>
</evidence>
<reference evidence="2" key="1">
    <citation type="submission" date="2020-01" db="EMBL/GenBank/DDBJ databases">
        <authorList>
            <person name="Rat A."/>
        </authorList>
    </citation>
    <scope>NUCLEOTIDE SEQUENCE</scope>
    <source>
        <strain evidence="2">LMG 31161</strain>
    </source>
</reference>
<dbReference type="SUPFAM" id="SSF51556">
    <property type="entry name" value="Metallo-dependent hydrolases"/>
    <property type="match status" value="1"/>
</dbReference>
<dbReference type="SUPFAM" id="SSF51338">
    <property type="entry name" value="Composite domain of metallo-dependent hydrolases"/>
    <property type="match status" value="1"/>
</dbReference>
<dbReference type="GO" id="GO:0005829">
    <property type="term" value="C:cytosol"/>
    <property type="evidence" value="ECO:0007669"/>
    <property type="project" value="TreeGrafter"/>
</dbReference>
<dbReference type="GO" id="GO:0016812">
    <property type="term" value="F:hydrolase activity, acting on carbon-nitrogen (but not peptide) bonds, in cyclic amides"/>
    <property type="evidence" value="ECO:0007669"/>
    <property type="project" value="TreeGrafter"/>
</dbReference>